<name>A0A0N4U4V1_DRAME</name>
<sequence length="131" mass="15583">MMGNILLLYFLLVTRMFYANAKSDVIGDDDKRSRNPYSWMNYARVSRSPAQWSEQADENSIFPWGREFMDAGRLEKKARNPYSWMNTMYGERDPYGWMAFGGKRAPMNPYSWQYMLAKRALRNPYSWQMAD</sequence>
<dbReference type="OrthoDB" id="5872954at2759"/>
<dbReference type="WBParaSite" id="DME_0000183701-mRNA-1">
    <property type="protein sequence ID" value="DME_0000183701-mRNA-1"/>
    <property type="gene ID" value="DME_0000183701"/>
</dbReference>
<reference evidence="2 4" key="2">
    <citation type="submission" date="2018-11" db="EMBL/GenBank/DDBJ databases">
        <authorList>
            <consortium name="Pathogen Informatics"/>
        </authorList>
    </citation>
    <scope>NUCLEOTIDE SEQUENCE [LARGE SCALE GENOMIC DNA]</scope>
</reference>
<dbReference type="Proteomes" id="UP000274756">
    <property type="component" value="Unassembled WGS sequence"/>
</dbReference>
<keyword evidence="4" id="KW-1185">Reference proteome</keyword>
<dbReference type="EMBL" id="UYYG01001154">
    <property type="protein sequence ID" value="VDN56224.1"/>
    <property type="molecule type" value="Genomic_DNA"/>
</dbReference>
<proteinExistence type="predicted"/>
<organism evidence="3 5">
    <name type="scientific">Dracunculus medinensis</name>
    <name type="common">Guinea worm</name>
    <dbReference type="NCBI Taxonomy" id="318479"/>
    <lineage>
        <taxon>Eukaryota</taxon>
        <taxon>Metazoa</taxon>
        <taxon>Ecdysozoa</taxon>
        <taxon>Nematoda</taxon>
        <taxon>Chromadorea</taxon>
        <taxon>Rhabditida</taxon>
        <taxon>Spirurina</taxon>
        <taxon>Dracunculoidea</taxon>
        <taxon>Dracunculidae</taxon>
        <taxon>Dracunculus</taxon>
    </lineage>
</organism>
<dbReference type="Proteomes" id="UP000038040">
    <property type="component" value="Unplaced"/>
</dbReference>
<gene>
    <name evidence="2" type="ORF">DME_LOCUS6197</name>
</gene>
<dbReference type="AlphaFoldDB" id="A0A0N4U4V1"/>
<protein>
    <submittedName>
        <fullName evidence="5">Cardio acceleratory peptide 2b</fullName>
    </submittedName>
</protein>
<evidence type="ECO:0000313" key="2">
    <source>
        <dbReference type="EMBL" id="VDN56224.1"/>
    </source>
</evidence>
<evidence type="ECO:0000256" key="1">
    <source>
        <dbReference type="SAM" id="SignalP"/>
    </source>
</evidence>
<feature type="chain" id="PRO_5041120423" evidence="1">
    <location>
        <begin position="22"/>
        <end position="131"/>
    </location>
</feature>
<reference evidence="5" key="1">
    <citation type="submission" date="2017-02" db="UniProtKB">
        <authorList>
            <consortium name="WormBaseParasite"/>
        </authorList>
    </citation>
    <scope>IDENTIFICATION</scope>
</reference>
<keyword evidence="1" id="KW-0732">Signal</keyword>
<evidence type="ECO:0000313" key="3">
    <source>
        <dbReference type="Proteomes" id="UP000038040"/>
    </source>
</evidence>
<accession>A0A0N4U4V1</accession>
<evidence type="ECO:0000313" key="4">
    <source>
        <dbReference type="Proteomes" id="UP000274756"/>
    </source>
</evidence>
<evidence type="ECO:0000313" key="5">
    <source>
        <dbReference type="WBParaSite" id="DME_0000183701-mRNA-1"/>
    </source>
</evidence>
<feature type="signal peptide" evidence="1">
    <location>
        <begin position="1"/>
        <end position="21"/>
    </location>
</feature>